<dbReference type="OMA" id="MRCATAW"/>
<feature type="region of interest" description="Disordered" evidence="1">
    <location>
        <begin position="90"/>
        <end position="129"/>
    </location>
</feature>
<sequence>MPMGHMRCATAWCSARHSSELIEELAAAAVIPGGGIGAGLWQRRLLAEEEALRAPEEETFPGGFLRSVAVPDEGIGVELRRRRFPAEESALRAPKAATFPGEAGGTVASSWRGPCPHTAPPLSSPRVLRPLVTPPLADRLACRRREKGEGVEER</sequence>
<evidence type="ECO:0000313" key="2">
    <source>
        <dbReference type="EnsemblPlants" id="ONIVA07G10040.1"/>
    </source>
</evidence>
<organism evidence="2">
    <name type="scientific">Oryza nivara</name>
    <name type="common">Indian wild rice</name>
    <name type="synonym">Oryza sativa f. spontanea</name>
    <dbReference type="NCBI Taxonomy" id="4536"/>
    <lineage>
        <taxon>Eukaryota</taxon>
        <taxon>Viridiplantae</taxon>
        <taxon>Streptophyta</taxon>
        <taxon>Embryophyta</taxon>
        <taxon>Tracheophyta</taxon>
        <taxon>Spermatophyta</taxon>
        <taxon>Magnoliopsida</taxon>
        <taxon>Liliopsida</taxon>
        <taxon>Poales</taxon>
        <taxon>Poaceae</taxon>
        <taxon>BOP clade</taxon>
        <taxon>Oryzoideae</taxon>
        <taxon>Oryzeae</taxon>
        <taxon>Oryzinae</taxon>
        <taxon>Oryza</taxon>
    </lineage>
</organism>
<dbReference type="Gramene" id="ONIVA07G10040.1">
    <property type="protein sequence ID" value="ONIVA07G10040.1"/>
    <property type="gene ID" value="ONIVA07G10040"/>
</dbReference>
<reference evidence="2" key="2">
    <citation type="submission" date="2018-04" db="EMBL/GenBank/DDBJ databases">
        <title>OnivRS2 (Oryza nivara Reference Sequence Version 2).</title>
        <authorList>
            <person name="Zhang J."/>
            <person name="Kudrna D."/>
            <person name="Lee S."/>
            <person name="Talag J."/>
            <person name="Rajasekar S."/>
            <person name="Welchert J."/>
            <person name="Hsing Y.-I."/>
            <person name="Wing R.A."/>
        </authorList>
    </citation>
    <scope>NUCLEOTIDE SEQUENCE [LARGE SCALE GENOMIC DNA]</scope>
    <source>
        <strain evidence="2">SL10</strain>
    </source>
</reference>
<dbReference type="EnsemblPlants" id="ONIVA07G10040.1">
    <property type="protein sequence ID" value="ONIVA07G10040.1"/>
    <property type="gene ID" value="ONIVA07G10040"/>
</dbReference>
<name>A0A0E0HZN1_ORYNI</name>
<evidence type="ECO:0000313" key="3">
    <source>
        <dbReference type="Proteomes" id="UP000006591"/>
    </source>
</evidence>
<dbReference type="Proteomes" id="UP000006591">
    <property type="component" value="Chromosome 7"/>
</dbReference>
<reference evidence="2" key="1">
    <citation type="submission" date="2015-04" db="UniProtKB">
        <authorList>
            <consortium name="EnsemblPlants"/>
        </authorList>
    </citation>
    <scope>IDENTIFICATION</scope>
    <source>
        <strain evidence="2">SL10</strain>
    </source>
</reference>
<proteinExistence type="predicted"/>
<evidence type="ECO:0000256" key="1">
    <source>
        <dbReference type="SAM" id="MobiDB-lite"/>
    </source>
</evidence>
<accession>A0A0E0HZN1</accession>
<protein>
    <submittedName>
        <fullName evidence="2">Uncharacterized protein</fullName>
    </submittedName>
</protein>
<dbReference type="AlphaFoldDB" id="A0A0E0HZN1"/>
<keyword evidence="3" id="KW-1185">Reference proteome</keyword>
<dbReference type="HOGENOM" id="CLU_1707144_0_0_1"/>